<dbReference type="Gene3D" id="3.40.1000.10">
    <property type="entry name" value="Mog1/PsbP, alpha/beta/alpha sandwich"/>
    <property type="match status" value="1"/>
</dbReference>
<dbReference type="InterPro" id="IPR002683">
    <property type="entry name" value="PsbP_C"/>
</dbReference>
<dbReference type="InterPro" id="IPR016123">
    <property type="entry name" value="Mog1/PsbP_a/b/a-sand"/>
</dbReference>
<dbReference type="Proteomes" id="UP000242715">
    <property type="component" value="Unassembled WGS sequence"/>
</dbReference>
<dbReference type="PANTHER" id="PTHR31407">
    <property type="match status" value="1"/>
</dbReference>
<feature type="domain" description="PsbP C-terminal" evidence="1">
    <location>
        <begin position="88"/>
        <end position="292"/>
    </location>
</feature>
<dbReference type="AlphaFoldDB" id="A0A2Z6NE19"/>
<dbReference type="OrthoDB" id="1903117at2759"/>
<proteinExistence type="predicted"/>
<dbReference type="Pfam" id="PF01789">
    <property type="entry name" value="PsbP"/>
    <property type="match status" value="1"/>
</dbReference>
<dbReference type="PANTHER" id="PTHR31407:SF7">
    <property type="entry name" value="PSBP DOMAIN-CONTAINING PROTEIN 5, CHLOROPLASTIC"/>
    <property type="match status" value="1"/>
</dbReference>
<dbReference type="GO" id="GO:0015979">
    <property type="term" value="P:photosynthesis"/>
    <property type="evidence" value="ECO:0007669"/>
    <property type="project" value="InterPro"/>
</dbReference>
<evidence type="ECO:0000259" key="1">
    <source>
        <dbReference type="Pfam" id="PF01789"/>
    </source>
</evidence>
<dbReference type="SUPFAM" id="SSF55724">
    <property type="entry name" value="Mog1p/PsbP-like"/>
    <property type="match status" value="1"/>
</dbReference>
<gene>
    <name evidence="2" type="ORF">TSUD_306720</name>
</gene>
<dbReference type="GO" id="GO:0005509">
    <property type="term" value="F:calcium ion binding"/>
    <property type="evidence" value="ECO:0007669"/>
    <property type="project" value="InterPro"/>
</dbReference>
<sequence>MVLQSLCLCPSNNSALILPNNNLIFRNNNNSTRLILNQNKSDQKRDFSTSCSSSLKPRRDLLLLGLTSLSLTCLPFSVALAGEEEPKMASFLDETNAYSYLYPVELPSKKFVFKWVESRKPERYSSAAPLSPNARLRIVSERVDIFDNLIISVTIGPPSAGLINLKDKSKWTAKSVADSVLAEKSSLVTRRSFLMDFGANAIPIRVTSAQRSAESSVLDAHSDEIDGVPYWYYEYLIRKSPNTMSEESGIYRHYLASTAERDGYLYSISASTLSPQWKKMGPIFEKTVSSFRLVSPTENYVPPFKDPWRFW</sequence>
<dbReference type="EMBL" id="DF973893">
    <property type="protein sequence ID" value="GAU41966.1"/>
    <property type="molecule type" value="Genomic_DNA"/>
</dbReference>
<protein>
    <recommendedName>
        <fullName evidence="1">PsbP C-terminal domain-containing protein</fullName>
    </recommendedName>
</protein>
<organism evidence="2 3">
    <name type="scientific">Trifolium subterraneum</name>
    <name type="common">Subterranean clover</name>
    <dbReference type="NCBI Taxonomy" id="3900"/>
    <lineage>
        <taxon>Eukaryota</taxon>
        <taxon>Viridiplantae</taxon>
        <taxon>Streptophyta</taxon>
        <taxon>Embryophyta</taxon>
        <taxon>Tracheophyta</taxon>
        <taxon>Spermatophyta</taxon>
        <taxon>Magnoliopsida</taxon>
        <taxon>eudicotyledons</taxon>
        <taxon>Gunneridae</taxon>
        <taxon>Pentapetalae</taxon>
        <taxon>rosids</taxon>
        <taxon>fabids</taxon>
        <taxon>Fabales</taxon>
        <taxon>Fabaceae</taxon>
        <taxon>Papilionoideae</taxon>
        <taxon>50 kb inversion clade</taxon>
        <taxon>NPAAA clade</taxon>
        <taxon>Hologalegina</taxon>
        <taxon>IRL clade</taxon>
        <taxon>Trifolieae</taxon>
        <taxon>Trifolium</taxon>
    </lineage>
</organism>
<name>A0A2Z6NE19_TRISU</name>
<dbReference type="GO" id="GO:0009654">
    <property type="term" value="C:photosystem II oxygen evolving complex"/>
    <property type="evidence" value="ECO:0007669"/>
    <property type="project" value="InterPro"/>
</dbReference>
<keyword evidence="3" id="KW-1185">Reference proteome</keyword>
<evidence type="ECO:0000313" key="2">
    <source>
        <dbReference type="EMBL" id="GAU41966.1"/>
    </source>
</evidence>
<reference evidence="3" key="1">
    <citation type="journal article" date="2017" name="Front. Plant Sci.">
        <title>Climate Clever Clovers: New Paradigm to Reduce the Environmental Footprint of Ruminants by Breeding Low Methanogenic Forages Utilizing Haplotype Variation.</title>
        <authorList>
            <person name="Kaur P."/>
            <person name="Appels R."/>
            <person name="Bayer P.E."/>
            <person name="Keeble-Gagnere G."/>
            <person name="Wang J."/>
            <person name="Hirakawa H."/>
            <person name="Shirasawa K."/>
            <person name="Vercoe P."/>
            <person name="Stefanova K."/>
            <person name="Durmic Z."/>
            <person name="Nichols P."/>
            <person name="Revell C."/>
            <person name="Isobe S.N."/>
            <person name="Edwards D."/>
            <person name="Erskine W."/>
        </authorList>
    </citation>
    <scope>NUCLEOTIDE SEQUENCE [LARGE SCALE GENOMIC DNA]</scope>
    <source>
        <strain evidence="3">cv. Daliak</strain>
    </source>
</reference>
<accession>A0A2Z6NE19</accession>
<evidence type="ECO:0000313" key="3">
    <source>
        <dbReference type="Proteomes" id="UP000242715"/>
    </source>
</evidence>
<dbReference type="GO" id="GO:0019898">
    <property type="term" value="C:extrinsic component of membrane"/>
    <property type="evidence" value="ECO:0007669"/>
    <property type="project" value="InterPro"/>
</dbReference>